<dbReference type="Proteomes" id="UP000637643">
    <property type="component" value="Unassembled WGS sequence"/>
</dbReference>
<protein>
    <submittedName>
        <fullName evidence="3">Uncharacterized protein</fullName>
    </submittedName>
</protein>
<gene>
    <name evidence="3" type="ORF">GCM10010912_12380</name>
</gene>
<sequence>MRKSGNTYIALLLSTFIISQLSGPAASAASSVPTSGLLRIAAAVPASTTSTASNLGSVVLGPNIKATLEDVNLWPQSGGNILTYTLNYSNGSGSNANLIQYFPRVATPGGTVIAANPITSDALKKKVAPKGNLRVTYYVNVGKLNSLKGVKFPMYVWDTKTKGYLKHAGSFNLPANYSPVTPIGKSQTTAMGDIPVAAGAESLQLYKYEGKVYAKIGLNLTNKGNKVLSDPGYSAYLVTASGTAFELALDSAQAGYKIQPQEKKLIYYLTEIPPYLKTDNMKLQFTQKDATLKVELPKSAFKLPAATTPNLVVGRGVVKKIMINNNTIETLLSNANVYAENDKGMWTFQLRVKNTGNKAVTLPTYELSVKSAKGKTFPIDAKSLNGITIKPLEEKVIPLSAQLPLEVEQNTLQLLMIEAFSAGQSQSQPQSQPDPGAATPEANAGGNAGGGTGETPVIPGATAKLSIPVAYFSIPYTLRADTQKGLDYTATTPYGTFTYSLESIQRFPWKAEDIVVAKVKLTNTQSAALSLPEIKGGIKADNSDFTASTELFMDKETATLAPGKTADVFLMTKIPYTQDFSTLKLNLFSVIKEENVPILTLSTTSMMNAVEQIEQGGSYSISSTGKNAKVKESKTTIYEGQNANIVYTEMLLSSEEKRQSKMARLQGYYKMADGQIYEATSNQPETAATPGGQQLISFWAKLPKSVGTSDASLYLGPGVTGNKLTETGQEPSGFINIASLALNPVVTPPQKDLSAVKLNPYTLSVQQSEGRNLKGSDTISISMNYNLLRDSSYEMGAFNHKLVLKMTDPYGQSQEKSLALGTELTEGNNNSYAVSFSSNMYKNLAGGTYRITLYDEFQGERIELASQAYNLTIERVQTNDKN</sequence>
<comment type="caution">
    <text evidence="3">The sequence shown here is derived from an EMBL/GenBank/DDBJ whole genome shotgun (WGS) entry which is preliminary data.</text>
</comment>
<dbReference type="EMBL" id="BMKR01000004">
    <property type="protein sequence ID" value="GGF68817.1"/>
    <property type="molecule type" value="Genomic_DNA"/>
</dbReference>
<reference evidence="3" key="2">
    <citation type="submission" date="2020-09" db="EMBL/GenBank/DDBJ databases">
        <authorList>
            <person name="Sun Q."/>
            <person name="Zhou Y."/>
        </authorList>
    </citation>
    <scope>NUCLEOTIDE SEQUENCE</scope>
    <source>
        <strain evidence="3">CGMCC 1.16134</strain>
    </source>
</reference>
<keyword evidence="4" id="KW-1185">Reference proteome</keyword>
<reference evidence="3" key="1">
    <citation type="journal article" date="2014" name="Int. J. Syst. Evol. Microbiol.">
        <title>Complete genome sequence of Corynebacterium casei LMG S-19264T (=DSM 44701T), isolated from a smear-ripened cheese.</title>
        <authorList>
            <consortium name="US DOE Joint Genome Institute (JGI-PGF)"/>
            <person name="Walter F."/>
            <person name="Albersmeier A."/>
            <person name="Kalinowski J."/>
            <person name="Ruckert C."/>
        </authorList>
    </citation>
    <scope>NUCLEOTIDE SEQUENCE</scope>
    <source>
        <strain evidence="3">CGMCC 1.16134</strain>
    </source>
</reference>
<organism evidence="3 4">
    <name type="scientific">Paenibacillus albidus</name>
    <dbReference type="NCBI Taxonomy" id="2041023"/>
    <lineage>
        <taxon>Bacteria</taxon>
        <taxon>Bacillati</taxon>
        <taxon>Bacillota</taxon>
        <taxon>Bacilli</taxon>
        <taxon>Bacillales</taxon>
        <taxon>Paenibacillaceae</taxon>
        <taxon>Paenibacillus</taxon>
    </lineage>
</organism>
<dbReference type="RefSeq" id="WP_189022978.1">
    <property type="nucleotide sequence ID" value="NZ_BMKR01000004.1"/>
</dbReference>
<dbReference type="AlphaFoldDB" id="A0A917C2B1"/>
<feature type="region of interest" description="Disordered" evidence="1">
    <location>
        <begin position="423"/>
        <end position="457"/>
    </location>
</feature>
<name>A0A917C2B1_9BACL</name>
<keyword evidence="2" id="KW-0732">Signal</keyword>
<feature type="signal peptide" evidence="2">
    <location>
        <begin position="1"/>
        <end position="28"/>
    </location>
</feature>
<evidence type="ECO:0000256" key="1">
    <source>
        <dbReference type="SAM" id="MobiDB-lite"/>
    </source>
</evidence>
<feature type="compositionally biased region" description="Low complexity" evidence="1">
    <location>
        <begin position="424"/>
        <end position="445"/>
    </location>
</feature>
<evidence type="ECO:0000256" key="2">
    <source>
        <dbReference type="SAM" id="SignalP"/>
    </source>
</evidence>
<feature type="chain" id="PRO_5037917942" evidence="2">
    <location>
        <begin position="29"/>
        <end position="882"/>
    </location>
</feature>
<accession>A0A917C2B1</accession>
<evidence type="ECO:0000313" key="3">
    <source>
        <dbReference type="EMBL" id="GGF68817.1"/>
    </source>
</evidence>
<proteinExistence type="predicted"/>
<evidence type="ECO:0000313" key="4">
    <source>
        <dbReference type="Proteomes" id="UP000637643"/>
    </source>
</evidence>